<sequence length="418" mass="44579">MIICDVCGATNEAGAQFCGTCGEFLWSRSAPEQPSEAADREPTRTPPDERGRATATTDGPSAAADVAQPVVEVGEAKQAHSRAPVDADAGESGDQRPPARTATTDSRRGDSAPRPRHPDDGAAAGAPDPRPARPEPPKPMQPGAPKPVQPGPPEPGPVSADGPPRPPDARVTCPNPACGAQNDPGRRFCLRCGTSLAAAPVATERRRTWWQRLWDRLRRRTPRRRRSLREEERRVGAAARRLVLIVLAVCLVAVLAVVGPPLARRALEAVRDRTQDPTPLVPASVVASSEAPGAGASRLTDGASNRYWAPAGKATDSWVEGRFNEPVRLLTVVITPGVSPRRQAYLAAGRPRELTVVTVNAAGEKQSTDIELVDEPGEQHFDVSMPDLVRIRLVVRSTYGPGLIPAVAIGEAEFFGRR</sequence>
<dbReference type="InterPro" id="IPR008979">
    <property type="entry name" value="Galactose-bd-like_sf"/>
</dbReference>
<feature type="compositionally biased region" description="Basic and acidic residues" evidence="1">
    <location>
        <begin position="105"/>
        <end position="120"/>
    </location>
</feature>
<feature type="transmembrane region" description="Helical" evidence="2">
    <location>
        <begin position="242"/>
        <end position="263"/>
    </location>
</feature>
<dbReference type="InterPro" id="IPR057561">
    <property type="entry name" value="NADase_transloc"/>
</dbReference>
<evidence type="ECO:0000256" key="1">
    <source>
        <dbReference type="SAM" id="MobiDB-lite"/>
    </source>
</evidence>
<feature type="compositionally biased region" description="Pro residues" evidence="1">
    <location>
        <begin position="137"/>
        <end position="156"/>
    </location>
</feature>
<dbReference type="NCBIfam" id="NF047619">
    <property type="entry name" value="NADase_discoid"/>
    <property type="match status" value="1"/>
</dbReference>
<organism evidence="3 4">
    <name type="scientific">Micromonospora sonchi</name>
    <dbReference type="NCBI Taxonomy" id="1763543"/>
    <lineage>
        <taxon>Bacteria</taxon>
        <taxon>Bacillati</taxon>
        <taxon>Actinomycetota</taxon>
        <taxon>Actinomycetes</taxon>
        <taxon>Micromonosporales</taxon>
        <taxon>Micromonosporaceae</taxon>
        <taxon>Micromonospora</taxon>
    </lineage>
</organism>
<evidence type="ECO:0000256" key="2">
    <source>
        <dbReference type="SAM" id="Phobius"/>
    </source>
</evidence>
<name>A0A917U436_9ACTN</name>
<protein>
    <submittedName>
        <fullName evidence="3">Zinc ribbon domain-containing protein</fullName>
    </submittedName>
</protein>
<evidence type="ECO:0000313" key="4">
    <source>
        <dbReference type="Proteomes" id="UP000608890"/>
    </source>
</evidence>
<reference evidence="3" key="1">
    <citation type="journal article" date="2014" name="Int. J. Syst. Evol. Microbiol.">
        <title>Complete genome sequence of Corynebacterium casei LMG S-19264T (=DSM 44701T), isolated from a smear-ripened cheese.</title>
        <authorList>
            <consortium name="US DOE Joint Genome Institute (JGI-PGF)"/>
            <person name="Walter F."/>
            <person name="Albersmeier A."/>
            <person name="Kalinowski J."/>
            <person name="Ruckert C."/>
        </authorList>
    </citation>
    <scope>NUCLEOTIDE SEQUENCE</scope>
    <source>
        <strain evidence="3">CGMCC 4.7312</strain>
    </source>
</reference>
<feature type="compositionally biased region" description="Basic and acidic residues" evidence="1">
    <location>
        <begin position="37"/>
        <end position="52"/>
    </location>
</feature>
<dbReference type="EMBL" id="BMNB01000027">
    <property type="protein sequence ID" value="GGM57036.1"/>
    <property type="molecule type" value="Genomic_DNA"/>
</dbReference>
<keyword evidence="2" id="KW-1133">Transmembrane helix</keyword>
<gene>
    <name evidence="3" type="ORF">GCM10011608_47330</name>
</gene>
<feature type="region of interest" description="Disordered" evidence="1">
    <location>
        <begin position="276"/>
        <end position="299"/>
    </location>
</feature>
<keyword evidence="2" id="KW-0472">Membrane</keyword>
<evidence type="ECO:0000313" key="3">
    <source>
        <dbReference type="EMBL" id="GGM57036.1"/>
    </source>
</evidence>
<dbReference type="Gene3D" id="2.60.120.260">
    <property type="entry name" value="Galactose-binding domain-like"/>
    <property type="match status" value="1"/>
</dbReference>
<dbReference type="SUPFAM" id="SSF49785">
    <property type="entry name" value="Galactose-binding domain-like"/>
    <property type="match status" value="1"/>
</dbReference>
<comment type="caution">
    <text evidence="3">The sequence shown here is derived from an EMBL/GenBank/DDBJ whole genome shotgun (WGS) entry which is preliminary data.</text>
</comment>
<keyword evidence="4" id="KW-1185">Reference proteome</keyword>
<keyword evidence="2" id="KW-0812">Transmembrane</keyword>
<proteinExistence type="predicted"/>
<dbReference type="AlphaFoldDB" id="A0A917U436"/>
<feature type="region of interest" description="Disordered" evidence="1">
    <location>
        <begin position="29"/>
        <end position="171"/>
    </location>
</feature>
<reference evidence="3" key="2">
    <citation type="submission" date="2020-09" db="EMBL/GenBank/DDBJ databases">
        <authorList>
            <person name="Sun Q."/>
            <person name="Zhou Y."/>
        </authorList>
    </citation>
    <scope>NUCLEOTIDE SEQUENCE</scope>
    <source>
        <strain evidence="3">CGMCC 4.7312</strain>
    </source>
</reference>
<dbReference type="RefSeq" id="WP_189048013.1">
    <property type="nucleotide sequence ID" value="NZ_BMNB01000027.1"/>
</dbReference>
<accession>A0A917U436</accession>
<dbReference type="Proteomes" id="UP000608890">
    <property type="component" value="Unassembled WGS sequence"/>
</dbReference>